<feature type="transmembrane region" description="Helical" evidence="1">
    <location>
        <begin position="131"/>
        <end position="150"/>
    </location>
</feature>
<name>A0AAE4ZBD3_9BACT</name>
<dbReference type="AlphaFoldDB" id="A0AAE4ZBD3"/>
<feature type="transmembrane region" description="Helical" evidence="1">
    <location>
        <begin position="157"/>
        <end position="176"/>
    </location>
</feature>
<evidence type="ECO:0000313" key="3">
    <source>
        <dbReference type="Proteomes" id="UP000702544"/>
    </source>
</evidence>
<feature type="transmembrane region" description="Helical" evidence="1">
    <location>
        <begin position="102"/>
        <end position="125"/>
    </location>
</feature>
<feature type="transmembrane region" description="Helical" evidence="1">
    <location>
        <begin position="182"/>
        <end position="201"/>
    </location>
</feature>
<dbReference type="Proteomes" id="UP000702544">
    <property type="component" value="Unassembled WGS sequence"/>
</dbReference>
<feature type="transmembrane region" description="Helical" evidence="1">
    <location>
        <begin position="33"/>
        <end position="56"/>
    </location>
</feature>
<evidence type="ECO:0000256" key="1">
    <source>
        <dbReference type="SAM" id="Phobius"/>
    </source>
</evidence>
<proteinExistence type="predicted"/>
<accession>A0AAE4ZBD3</accession>
<dbReference type="EMBL" id="JAACAK010000113">
    <property type="protein sequence ID" value="NIR76102.1"/>
    <property type="molecule type" value="Genomic_DNA"/>
</dbReference>
<keyword evidence="1" id="KW-0812">Transmembrane</keyword>
<organism evidence="2 3">
    <name type="scientific">Candidatus Kutchimonas denitrificans</name>
    <dbReference type="NCBI Taxonomy" id="3056748"/>
    <lineage>
        <taxon>Bacteria</taxon>
        <taxon>Pseudomonadati</taxon>
        <taxon>Gemmatimonadota</taxon>
        <taxon>Gemmatimonadia</taxon>
        <taxon>Candidatus Palauibacterales</taxon>
        <taxon>Candidatus Palauibacteraceae</taxon>
        <taxon>Candidatus Kutchimonas</taxon>
    </lineage>
</organism>
<comment type="caution">
    <text evidence="2">The sequence shown here is derived from an EMBL/GenBank/DDBJ whole genome shotgun (WGS) entry which is preliminary data.</text>
</comment>
<protein>
    <submittedName>
        <fullName evidence="2">Uncharacterized protein</fullName>
    </submittedName>
</protein>
<feature type="transmembrane region" description="Helical" evidence="1">
    <location>
        <begin position="68"/>
        <end position="90"/>
    </location>
</feature>
<gene>
    <name evidence="2" type="ORF">GWO12_13485</name>
</gene>
<keyword evidence="1" id="KW-0472">Membrane</keyword>
<evidence type="ECO:0000313" key="2">
    <source>
        <dbReference type="EMBL" id="NIR76102.1"/>
    </source>
</evidence>
<keyword evidence="1" id="KW-1133">Transmembrane helix</keyword>
<reference evidence="2 3" key="1">
    <citation type="submission" date="2020-01" db="EMBL/GenBank/DDBJ databases">
        <title>Genomes assembled from Gulf of Kutch pelagic sediment metagenomes.</title>
        <authorList>
            <person name="Chandrashekar M."/>
            <person name="Mahajan M.S."/>
            <person name="Dave K.J."/>
            <person name="Vatsa P."/>
            <person name="Nathani N.M."/>
        </authorList>
    </citation>
    <scope>NUCLEOTIDE SEQUENCE [LARGE SCALE GENOMIC DNA]</scope>
    <source>
        <strain evidence="2">KS3-K002</strain>
    </source>
</reference>
<sequence>MDKEPDLSRSPSPEPHARALDDLRFIRQTMERAGSFTAVPGWGNVAMGITALAAALLASRQADFDAWLLVWLGEAAVAVAIGVSALVWKARAVGVTLFRGTGARFVLGLMPPLFAGAVLTGALYAAGNPEALPGTWLLLYGAAVMTGGVFSVRVVPVMGFCFMLLGLAAFLSPAAWGDLWMALGFGGAHIVFGGVIARRYGG</sequence>